<feature type="region of interest" description="Disordered" evidence="1">
    <location>
        <begin position="25"/>
        <end position="57"/>
    </location>
</feature>
<dbReference type="Pfam" id="PF07466">
    <property type="entry name" value="DUF1517"/>
    <property type="match status" value="1"/>
</dbReference>
<proteinExistence type="predicted"/>
<dbReference type="PIRSF" id="PIRSF037221">
    <property type="entry name" value="DUF1517"/>
    <property type="match status" value="1"/>
</dbReference>
<feature type="signal peptide" evidence="3">
    <location>
        <begin position="1"/>
        <end position="17"/>
    </location>
</feature>
<reference evidence="4 5" key="1">
    <citation type="submission" date="2024-04" db="EMBL/GenBank/DDBJ databases">
        <title>The reference genome of an endangered Asteraceae, Deinandra increscens subsp. villosa, native to the Central Coast of California.</title>
        <authorList>
            <person name="Guilliams M."/>
            <person name="Hasenstab-Lehman K."/>
            <person name="Meyer R."/>
            <person name="Mcevoy S."/>
        </authorList>
    </citation>
    <scope>NUCLEOTIDE SEQUENCE [LARGE SCALE GENOMIC DNA]</scope>
    <source>
        <tissue evidence="4">Leaf</tissue>
    </source>
</reference>
<dbReference type="InterPro" id="IPR010903">
    <property type="entry name" value="DUF1517"/>
</dbReference>
<organism evidence="4 5">
    <name type="scientific">Deinandra increscens subsp. villosa</name>
    <dbReference type="NCBI Taxonomy" id="3103831"/>
    <lineage>
        <taxon>Eukaryota</taxon>
        <taxon>Viridiplantae</taxon>
        <taxon>Streptophyta</taxon>
        <taxon>Embryophyta</taxon>
        <taxon>Tracheophyta</taxon>
        <taxon>Spermatophyta</taxon>
        <taxon>Magnoliopsida</taxon>
        <taxon>eudicotyledons</taxon>
        <taxon>Gunneridae</taxon>
        <taxon>Pentapetalae</taxon>
        <taxon>asterids</taxon>
        <taxon>campanulids</taxon>
        <taxon>Asterales</taxon>
        <taxon>Asteraceae</taxon>
        <taxon>Asteroideae</taxon>
        <taxon>Heliantheae alliance</taxon>
        <taxon>Madieae</taxon>
        <taxon>Madiinae</taxon>
        <taxon>Deinandra</taxon>
    </lineage>
</organism>
<evidence type="ECO:0000313" key="5">
    <source>
        <dbReference type="Proteomes" id="UP001408789"/>
    </source>
</evidence>
<protein>
    <submittedName>
        <fullName evidence="4">Uncharacterized protein</fullName>
    </submittedName>
</protein>
<keyword evidence="5" id="KW-1185">Reference proteome</keyword>
<dbReference type="Proteomes" id="UP001408789">
    <property type="component" value="Unassembled WGS sequence"/>
</dbReference>
<name>A0AAP0CZW2_9ASTR</name>
<dbReference type="InterPro" id="IPR053023">
    <property type="entry name" value="FLAP_modulator"/>
</dbReference>
<dbReference type="PANTHER" id="PTHR33975:SF2">
    <property type="entry name" value="MYELIN-ASSOCIATED OLIGODENDROCYTE BASIC PROTEIN"/>
    <property type="match status" value="1"/>
</dbReference>
<comment type="caution">
    <text evidence="4">The sequence shown here is derived from an EMBL/GenBank/DDBJ whole genome shotgun (WGS) entry which is preliminary data.</text>
</comment>
<gene>
    <name evidence="4" type="ORF">SSX86_019459</name>
</gene>
<feature type="chain" id="PRO_5042953575" evidence="3">
    <location>
        <begin position="18"/>
        <end position="281"/>
    </location>
</feature>
<evidence type="ECO:0000256" key="1">
    <source>
        <dbReference type="SAM" id="MobiDB-lite"/>
    </source>
</evidence>
<evidence type="ECO:0000313" key="4">
    <source>
        <dbReference type="EMBL" id="KAK9062273.1"/>
    </source>
</evidence>
<dbReference type="GO" id="GO:0009507">
    <property type="term" value="C:chloroplast"/>
    <property type="evidence" value="ECO:0007669"/>
    <property type="project" value="TreeGrafter"/>
</dbReference>
<keyword evidence="2" id="KW-1133">Transmembrane helix</keyword>
<evidence type="ECO:0000256" key="3">
    <source>
        <dbReference type="SAM" id="SignalP"/>
    </source>
</evidence>
<feature type="compositionally biased region" description="Low complexity" evidence="1">
    <location>
        <begin position="48"/>
        <end position="57"/>
    </location>
</feature>
<dbReference type="EMBL" id="JBCNJP010000019">
    <property type="protein sequence ID" value="KAK9062273.1"/>
    <property type="molecule type" value="Genomic_DNA"/>
</dbReference>
<keyword evidence="3" id="KW-0732">Signal</keyword>
<dbReference type="AlphaFoldDB" id="A0AAP0CZW2"/>
<feature type="transmembrane region" description="Helical" evidence="2">
    <location>
        <begin position="64"/>
        <end position="85"/>
    </location>
</feature>
<accession>A0AAP0CZW2</accession>
<keyword evidence="2" id="KW-0812">Transmembrane</keyword>
<keyword evidence="2" id="KW-0472">Membrane</keyword>
<dbReference type="PANTHER" id="PTHR33975">
    <property type="entry name" value="MYELIN-ASSOCIATED OLIGODENDROCYTE BASIC PROTEIN"/>
    <property type="match status" value="1"/>
</dbReference>
<sequence length="281" mass="31270">MMKVSVVVLLLLAGSLAASAAFSGGRMGGTSFRSSSRTRSSSYHHSRSTPSPSSYHSTPSTIVIGWPTIIILFAICFVIILRYVIAMTTSVVKLQVGLLGMATSLQKDLNQIAHIADTSTPKGFTYILRETALSVLQHHDYCNSAYSSVELKMGVEECEKLFNKLSKEERVKVHEETLVNFNNIKKQSATTHEEVSHGACNQYIVVTIIVAARGVHELQPIRSSEHLKIALKKLASIPSKDVLAAEVLWTPQKENDVFTEQEMLEGYPLLRSHFWDYFHIF</sequence>
<evidence type="ECO:0000256" key="2">
    <source>
        <dbReference type="SAM" id="Phobius"/>
    </source>
</evidence>